<feature type="transmembrane region" description="Helical" evidence="7">
    <location>
        <begin position="104"/>
        <end position="124"/>
    </location>
</feature>
<evidence type="ECO:0000256" key="7">
    <source>
        <dbReference type="SAM" id="Phobius"/>
    </source>
</evidence>
<dbReference type="InterPro" id="IPR010619">
    <property type="entry name" value="ThrE-like_N"/>
</dbReference>
<name>A0ABZ2SKY0_9ENTE</name>
<evidence type="ECO:0000259" key="8">
    <source>
        <dbReference type="Pfam" id="PF06738"/>
    </source>
</evidence>
<keyword evidence="2" id="KW-1003">Cell membrane</keyword>
<feature type="domain" description="Threonine/serine exporter-like N-terminal" evidence="8">
    <location>
        <begin position="10"/>
        <end position="117"/>
    </location>
</feature>
<accession>A0ABZ2SKY0</accession>
<comment type="subcellular location">
    <subcellularLocation>
        <location evidence="1">Cell membrane</location>
        <topology evidence="1">Multi-pass membrane protein</topology>
    </subcellularLocation>
</comment>
<protein>
    <recommendedName>
        <fullName evidence="8">Threonine/serine exporter-like N-terminal domain-containing protein</fullName>
    </recommendedName>
</protein>
<evidence type="ECO:0000256" key="6">
    <source>
        <dbReference type="ARBA" id="ARBA00034125"/>
    </source>
</evidence>
<evidence type="ECO:0000313" key="10">
    <source>
        <dbReference type="Proteomes" id="UP000664701"/>
    </source>
</evidence>
<dbReference type="RefSeq" id="WP_207942537.1">
    <property type="nucleotide sequence ID" value="NZ_CP147251.1"/>
</dbReference>
<dbReference type="PANTHER" id="PTHR34390">
    <property type="entry name" value="UPF0442 PROTEIN YJJB-RELATED"/>
    <property type="match status" value="1"/>
</dbReference>
<proteinExistence type="inferred from homology"/>
<evidence type="ECO:0000256" key="2">
    <source>
        <dbReference type="ARBA" id="ARBA00022475"/>
    </source>
</evidence>
<evidence type="ECO:0000256" key="5">
    <source>
        <dbReference type="ARBA" id="ARBA00023136"/>
    </source>
</evidence>
<organism evidence="9 10">
    <name type="scientific">Candidatus Enterococcus lowellii</name>
    <dbReference type="NCBI Taxonomy" id="2230877"/>
    <lineage>
        <taxon>Bacteria</taxon>
        <taxon>Bacillati</taxon>
        <taxon>Bacillota</taxon>
        <taxon>Bacilli</taxon>
        <taxon>Lactobacillales</taxon>
        <taxon>Enterococcaceae</taxon>
        <taxon>Enterococcus</taxon>
    </lineage>
</organism>
<keyword evidence="3 7" id="KW-0812">Transmembrane</keyword>
<keyword evidence="10" id="KW-1185">Reference proteome</keyword>
<dbReference type="Proteomes" id="UP000664701">
    <property type="component" value="Chromosome"/>
</dbReference>
<dbReference type="InterPro" id="IPR050539">
    <property type="entry name" value="ThrE_Dicarb/AminoAcid_Exp"/>
</dbReference>
<dbReference type="PANTHER" id="PTHR34390:SF1">
    <property type="entry name" value="SUCCINATE TRANSPORTER SUBUNIT YJJB-RELATED"/>
    <property type="match status" value="1"/>
</dbReference>
<evidence type="ECO:0000256" key="1">
    <source>
        <dbReference type="ARBA" id="ARBA00004651"/>
    </source>
</evidence>
<evidence type="ECO:0000256" key="3">
    <source>
        <dbReference type="ARBA" id="ARBA00022692"/>
    </source>
</evidence>
<keyword evidence="4 7" id="KW-1133">Transmembrane helix</keyword>
<reference evidence="9 10" key="1">
    <citation type="submission" date="2024-03" db="EMBL/GenBank/DDBJ databases">
        <title>The Genome Sequence of Enterococcus sp. DIV2402.</title>
        <authorList>
            <consortium name="The Broad Institute Genomics Platform"/>
            <consortium name="The Broad Institute Microbial Omics Core"/>
            <consortium name="The Broad Institute Genomic Center for Infectious Diseases"/>
            <person name="Earl A."/>
            <person name="Manson A."/>
            <person name="Gilmore M."/>
            <person name="Schwartman J."/>
            <person name="Shea T."/>
            <person name="Abouelleil A."/>
            <person name="Cao P."/>
            <person name="Chapman S."/>
            <person name="Cusick C."/>
            <person name="Young S."/>
            <person name="Neafsey D."/>
            <person name="Nusbaum C."/>
            <person name="Birren B."/>
        </authorList>
    </citation>
    <scope>NUCLEOTIDE SEQUENCE [LARGE SCALE GENOMIC DNA]</scope>
    <source>
        <strain evidence="9 10">DIV2402</strain>
    </source>
</reference>
<evidence type="ECO:0000256" key="4">
    <source>
        <dbReference type="ARBA" id="ARBA00022989"/>
    </source>
</evidence>
<sequence length="135" mass="15192">MNQQERFELVYDSGETLLKNGAEVKRVESTIIHVAQTFELENFDSYVSIHGIFLTATPYNKNVQAKVRDTPLSPTSLGRIDAINTLSRHITEGKIDPYEARKQLTMIQLLASFIVTIAFAIFIVESSAVRNYLGI</sequence>
<dbReference type="Pfam" id="PF06738">
    <property type="entry name" value="ThrE"/>
    <property type="match status" value="1"/>
</dbReference>
<evidence type="ECO:0000313" key="9">
    <source>
        <dbReference type="EMBL" id="WYJ76195.1"/>
    </source>
</evidence>
<comment type="similarity">
    <text evidence="6">Belongs to the ThrE exporter (TC 2.A.79) family.</text>
</comment>
<dbReference type="EMBL" id="CP147251">
    <property type="protein sequence ID" value="WYJ76195.1"/>
    <property type="molecule type" value="Genomic_DNA"/>
</dbReference>
<gene>
    <name evidence="9" type="ORF">DOK78_000821</name>
</gene>
<keyword evidence="5 7" id="KW-0472">Membrane</keyword>